<dbReference type="EMBL" id="BARU01017775">
    <property type="protein sequence ID" value="GAH61786.1"/>
    <property type="molecule type" value="Genomic_DNA"/>
</dbReference>
<dbReference type="InterPro" id="IPR015422">
    <property type="entry name" value="PyrdxlP-dep_Trfase_small"/>
</dbReference>
<protein>
    <recommendedName>
        <fullName evidence="2">Aminotransferase class V domain-containing protein</fullName>
    </recommendedName>
</protein>
<name>X1GV27_9ZZZZ</name>
<evidence type="ECO:0008006" key="2">
    <source>
        <dbReference type="Google" id="ProtNLM"/>
    </source>
</evidence>
<reference evidence="1" key="1">
    <citation type="journal article" date="2014" name="Front. Microbiol.">
        <title>High frequency of phylogenetically diverse reductive dehalogenase-homologous genes in deep subseafloor sedimentary metagenomes.</title>
        <authorList>
            <person name="Kawai M."/>
            <person name="Futagami T."/>
            <person name="Toyoda A."/>
            <person name="Takaki Y."/>
            <person name="Nishi S."/>
            <person name="Hori S."/>
            <person name="Arai W."/>
            <person name="Tsubouchi T."/>
            <person name="Morono Y."/>
            <person name="Uchiyama I."/>
            <person name="Ito T."/>
            <person name="Fujiyama A."/>
            <person name="Inagaki F."/>
            <person name="Takami H."/>
        </authorList>
    </citation>
    <scope>NUCLEOTIDE SEQUENCE</scope>
    <source>
        <strain evidence="1">Expedition CK06-06</strain>
    </source>
</reference>
<proteinExistence type="predicted"/>
<dbReference type="InterPro" id="IPR015424">
    <property type="entry name" value="PyrdxlP-dep_Trfase"/>
</dbReference>
<accession>X1GV27</accession>
<dbReference type="Gene3D" id="3.90.1150.10">
    <property type="entry name" value="Aspartate Aminotransferase, domain 1"/>
    <property type="match status" value="1"/>
</dbReference>
<organism evidence="1">
    <name type="scientific">marine sediment metagenome</name>
    <dbReference type="NCBI Taxonomy" id="412755"/>
    <lineage>
        <taxon>unclassified sequences</taxon>
        <taxon>metagenomes</taxon>
        <taxon>ecological metagenomes</taxon>
    </lineage>
</organism>
<sequence length="30" mass="3552">AHIRVSPHFYNTKEDIDYFIEKLAEAKKMG</sequence>
<dbReference type="AlphaFoldDB" id="X1GV27"/>
<dbReference type="SUPFAM" id="SSF53383">
    <property type="entry name" value="PLP-dependent transferases"/>
    <property type="match status" value="1"/>
</dbReference>
<evidence type="ECO:0000313" key="1">
    <source>
        <dbReference type="EMBL" id="GAH61786.1"/>
    </source>
</evidence>
<comment type="caution">
    <text evidence="1">The sequence shown here is derived from an EMBL/GenBank/DDBJ whole genome shotgun (WGS) entry which is preliminary data.</text>
</comment>
<feature type="non-terminal residue" evidence="1">
    <location>
        <position position="1"/>
    </location>
</feature>
<gene>
    <name evidence="1" type="ORF">S03H2_29444</name>
</gene>